<sequence>MPSDRDKTEAIAPREALPGPEAVQAVMDAEKARFDLPGVIKIYAGWHFEDRWITHQRAIVVYVHKEFFEPVKAQLPDQLQGFPIEYVVAPKRKKKSAGDEASGAIKFDATADFVVPILREEDLQPSFPGEILYHTTPAPLHIKISDLWVAARPGNRIRYEPPAGVSLAEREFEVEELTVNISPEQGWACLKPFLAATERNLTVGMYEFTAPHIDTLVCTTMAQGGRTLELVLDSPSEPLGKREQTVEDTDQHLKTTIGQRLDFAWALSGQGTESPANEFTTSYHIKVAVRDDVSFWLSSGNWNTSNLPDLDPANVEEVKDSFSHSDRDWHVVCRCDELAGIFKAHIENDLKVAKKAAHSGFLSATFGAERLKSLADETPDPPKERPHRPAKLFGPKTISGKITIQPLLTPQAYREPIIELIKSARRRFYMQTQYIHTGSDGAGEDRAPIDHMALISAVAKLYQDGCDVRIITSEYQSRMWIDSLQNAGVDATNCLKIQPNVHNKGIVVDTETSVISSQNWSPAGTETNRDAGLLIRSPELAIYLEEIFLHDWEHLAQQRIAFD</sequence>
<keyword evidence="8" id="KW-0378">Hydrolase</keyword>
<comment type="subcellular location">
    <subcellularLocation>
        <location evidence="3">Secreted</location>
    </subcellularLocation>
</comment>
<comment type="similarity">
    <text evidence="4">Belongs to the phospholipase D family.</text>
</comment>
<dbReference type="Gene3D" id="3.30.870.10">
    <property type="entry name" value="Endonuclease Chain A"/>
    <property type="match status" value="2"/>
</dbReference>
<dbReference type="PANTHER" id="PTHR43856">
    <property type="entry name" value="CARDIOLIPIN HYDROLASE"/>
    <property type="match status" value="1"/>
</dbReference>
<evidence type="ECO:0000256" key="1">
    <source>
        <dbReference type="ARBA" id="ARBA00000798"/>
    </source>
</evidence>
<dbReference type="InterPro" id="IPR001736">
    <property type="entry name" value="PLipase_D/transphosphatidylase"/>
</dbReference>
<dbReference type="Pfam" id="PF13091">
    <property type="entry name" value="PLDc_2"/>
    <property type="match status" value="1"/>
</dbReference>
<comment type="caution">
    <text evidence="13">The sequence shown here is derived from an EMBL/GenBank/DDBJ whole genome shotgun (WGS) entry which is preliminary data.</text>
</comment>
<dbReference type="PANTHER" id="PTHR43856:SF1">
    <property type="entry name" value="MITOCHONDRIAL CARDIOLIPIN HYDROLASE"/>
    <property type="match status" value="1"/>
</dbReference>
<dbReference type="CDD" id="cd09128">
    <property type="entry name" value="PLDc_unchar1_2"/>
    <property type="match status" value="1"/>
</dbReference>
<evidence type="ECO:0000256" key="10">
    <source>
        <dbReference type="ARBA" id="ARBA00023098"/>
    </source>
</evidence>
<evidence type="ECO:0000256" key="7">
    <source>
        <dbReference type="ARBA" id="ARBA00022525"/>
    </source>
</evidence>
<evidence type="ECO:0000256" key="11">
    <source>
        <dbReference type="ARBA" id="ARBA00029594"/>
    </source>
</evidence>
<dbReference type="Proteomes" id="UP001287059">
    <property type="component" value="Unassembled WGS sequence"/>
</dbReference>
<evidence type="ECO:0000313" key="14">
    <source>
        <dbReference type="Proteomes" id="UP001287059"/>
    </source>
</evidence>
<accession>A0ABU4Y4H0</accession>
<evidence type="ECO:0000256" key="5">
    <source>
        <dbReference type="ARBA" id="ARBA00012027"/>
    </source>
</evidence>
<evidence type="ECO:0000256" key="8">
    <source>
        <dbReference type="ARBA" id="ARBA00022801"/>
    </source>
</evidence>
<evidence type="ECO:0000259" key="12">
    <source>
        <dbReference type="PROSITE" id="PS50035"/>
    </source>
</evidence>
<dbReference type="EMBL" id="JAVIIW010000038">
    <property type="protein sequence ID" value="MDX8481843.1"/>
    <property type="molecule type" value="Genomic_DNA"/>
</dbReference>
<dbReference type="PROSITE" id="PS50035">
    <property type="entry name" value="PLD"/>
    <property type="match status" value="1"/>
</dbReference>
<protein>
    <recommendedName>
        <fullName evidence="6">Phospholipase D</fullName>
        <ecNumber evidence="5">3.1.4.4</ecNumber>
    </recommendedName>
    <alternativeName>
        <fullName evidence="11">Choline phosphatase</fullName>
    </alternativeName>
</protein>
<comment type="catalytic activity">
    <reaction evidence="1">
        <text>a 1,2-diacyl-sn-glycero-3-phosphocholine + H2O = a 1,2-diacyl-sn-glycero-3-phosphate + choline + H(+)</text>
        <dbReference type="Rhea" id="RHEA:14445"/>
        <dbReference type="ChEBI" id="CHEBI:15354"/>
        <dbReference type="ChEBI" id="CHEBI:15377"/>
        <dbReference type="ChEBI" id="CHEBI:15378"/>
        <dbReference type="ChEBI" id="CHEBI:57643"/>
        <dbReference type="ChEBI" id="CHEBI:58608"/>
        <dbReference type="EC" id="3.1.4.4"/>
    </reaction>
</comment>
<dbReference type="InterPro" id="IPR051406">
    <property type="entry name" value="PLD_domain"/>
</dbReference>
<evidence type="ECO:0000256" key="9">
    <source>
        <dbReference type="ARBA" id="ARBA00022963"/>
    </source>
</evidence>
<evidence type="ECO:0000313" key="13">
    <source>
        <dbReference type="EMBL" id="MDX8481843.1"/>
    </source>
</evidence>
<dbReference type="SUPFAM" id="SSF56024">
    <property type="entry name" value="Phospholipase D/nuclease"/>
    <property type="match status" value="1"/>
</dbReference>
<evidence type="ECO:0000256" key="3">
    <source>
        <dbReference type="ARBA" id="ARBA00004613"/>
    </source>
</evidence>
<dbReference type="EC" id="3.1.4.4" evidence="5"/>
<dbReference type="CDD" id="cd00138">
    <property type="entry name" value="PLDc_SF"/>
    <property type="match status" value="1"/>
</dbReference>
<comment type="function">
    <text evidence="2">Could be a virulence factor.</text>
</comment>
<dbReference type="InterPro" id="IPR025202">
    <property type="entry name" value="PLD-like_dom"/>
</dbReference>
<evidence type="ECO:0000256" key="4">
    <source>
        <dbReference type="ARBA" id="ARBA00008664"/>
    </source>
</evidence>
<keyword evidence="9" id="KW-0442">Lipid degradation</keyword>
<reference evidence="13 14" key="1">
    <citation type="submission" date="2023-08" db="EMBL/GenBank/DDBJ databases">
        <title>Implementing the SeqCode for naming new Mesorhizobium species isolated from Vachellia karroo root nodules.</title>
        <authorList>
            <person name="Van Lill M."/>
        </authorList>
    </citation>
    <scope>NUCLEOTIDE SEQUENCE [LARGE SCALE GENOMIC DNA]</scope>
    <source>
        <strain evidence="13 14">VK24D</strain>
    </source>
</reference>
<dbReference type="RefSeq" id="WP_320289992.1">
    <property type="nucleotide sequence ID" value="NZ_JAVIIW010000038.1"/>
</dbReference>
<keyword evidence="10" id="KW-0443">Lipid metabolism</keyword>
<keyword evidence="7" id="KW-0964">Secreted</keyword>
<proteinExistence type="inferred from homology"/>
<gene>
    <name evidence="13" type="ORF">RFN28_25760</name>
</gene>
<organism evidence="13 14">
    <name type="scientific">Mesorhizobium album</name>
    <dbReference type="NCBI Taxonomy" id="3072314"/>
    <lineage>
        <taxon>Bacteria</taxon>
        <taxon>Pseudomonadati</taxon>
        <taxon>Pseudomonadota</taxon>
        <taxon>Alphaproteobacteria</taxon>
        <taxon>Hyphomicrobiales</taxon>
        <taxon>Phyllobacteriaceae</taxon>
        <taxon>Mesorhizobium</taxon>
    </lineage>
</organism>
<feature type="domain" description="PLD phosphodiesterase" evidence="12">
    <location>
        <begin position="502"/>
        <end position="524"/>
    </location>
</feature>
<keyword evidence="14" id="KW-1185">Reference proteome</keyword>
<evidence type="ECO:0000256" key="6">
    <source>
        <dbReference type="ARBA" id="ARBA00018392"/>
    </source>
</evidence>
<evidence type="ECO:0000256" key="2">
    <source>
        <dbReference type="ARBA" id="ARBA00003145"/>
    </source>
</evidence>
<name>A0ABU4Y4H0_9HYPH</name>